<reference evidence="2 3" key="1">
    <citation type="submission" date="2013-02" db="EMBL/GenBank/DDBJ databases">
        <title>A novel strain isolated from Lonar lake, Maharashtra, India.</title>
        <authorList>
            <person name="Singh A."/>
        </authorList>
    </citation>
    <scope>NUCLEOTIDE SEQUENCE [LARGE SCALE GENOMIC DNA]</scope>
    <source>
        <strain evidence="2 3">AK24</strain>
    </source>
</reference>
<dbReference type="PATRIC" id="fig|1288963.3.peg.2326"/>
<dbReference type="PANTHER" id="PTHR43691">
    <property type="entry name" value="URIDINE PHOSPHORYLASE"/>
    <property type="match status" value="1"/>
</dbReference>
<comment type="caution">
    <text evidence="2">The sequence shown here is derived from an EMBL/GenBank/DDBJ whole genome shotgun (WGS) entry which is preliminary data.</text>
</comment>
<dbReference type="GO" id="GO:0004850">
    <property type="term" value="F:uridine phosphorylase activity"/>
    <property type="evidence" value="ECO:0007669"/>
    <property type="project" value="TreeGrafter"/>
</dbReference>
<proteinExistence type="predicted"/>
<dbReference type="PANTHER" id="PTHR43691:SF15">
    <property type="entry name" value="PHOSPHORYLASE, PUTATIVE-RELATED"/>
    <property type="match status" value="1"/>
</dbReference>
<dbReference type="GO" id="GO:0006218">
    <property type="term" value="P:uridine catabolic process"/>
    <property type="evidence" value="ECO:0007669"/>
    <property type="project" value="TreeGrafter"/>
</dbReference>
<keyword evidence="3" id="KW-1185">Reference proteome</keyword>
<dbReference type="AlphaFoldDB" id="R7ZTD2"/>
<dbReference type="CDD" id="cd00436">
    <property type="entry name" value="UP_TbUP-like"/>
    <property type="match status" value="1"/>
</dbReference>
<dbReference type="SUPFAM" id="SSF53167">
    <property type="entry name" value="Purine and uridine phosphorylases"/>
    <property type="match status" value="1"/>
</dbReference>
<dbReference type="EMBL" id="AQHR01000061">
    <property type="protein sequence ID" value="EON77254.1"/>
    <property type="molecule type" value="Genomic_DNA"/>
</dbReference>
<accession>R7ZTD2</accession>
<dbReference type="GO" id="GO:0005829">
    <property type="term" value="C:cytosol"/>
    <property type="evidence" value="ECO:0007669"/>
    <property type="project" value="TreeGrafter"/>
</dbReference>
<dbReference type="STRING" id="1232681.ADIS_2334"/>
<dbReference type="RefSeq" id="WP_010854472.1">
    <property type="nucleotide sequence ID" value="NZ_AQHR01000061.1"/>
</dbReference>
<dbReference type="Gene3D" id="3.40.50.1580">
    <property type="entry name" value="Nucleoside phosphorylase domain"/>
    <property type="match status" value="1"/>
</dbReference>
<evidence type="ECO:0000259" key="1">
    <source>
        <dbReference type="Pfam" id="PF01048"/>
    </source>
</evidence>
<dbReference type="OrthoDB" id="9772602at2"/>
<dbReference type="GO" id="GO:0004731">
    <property type="term" value="F:purine-nucleoside phosphorylase activity"/>
    <property type="evidence" value="ECO:0007669"/>
    <property type="project" value="UniProtKB-EC"/>
</dbReference>
<evidence type="ECO:0000313" key="3">
    <source>
        <dbReference type="Proteomes" id="UP000013909"/>
    </source>
</evidence>
<name>R7ZTD2_9BACT</name>
<keyword evidence="2" id="KW-0808">Transferase</keyword>
<keyword evidence="2" id="KW-0328">Glycosyltransferase</keyword>
<dbReference type="Proteomes" id="UP000013909">
    <property type="component" value="Unassembled WGS sequence"/>
</dbReference>
<gene>
    <name evidence="2" type="ORF">ADIS_2334</name>
</gene>
<dbReference type="EC" id="2.4.2.1" evidence="2"/>
<sequence length="284" mass="31632">MIIPESELIINSDGSIYHLHLKPEHLSDRIITVGDPDRVPMVSQYFEEIVYTGRKREFVTHTGYYKGKLLSVISTGMGTDNIEILMTELDALVNVDLQTRIPKPAHTTLKIVRVGTSGSMQLGLPVDSLLASSYGVGLDSLMTFYPISYDSNEKSIASKVQARLKLPFVPYCVKGSEFLIDRLAKDLRQGITVTCPGFFAPQGREVRIKPALPDMMTTLSELSFEEGTLTNFEMETAGYYAMGRLLGHEVLSLNAIVANRVEKTFSQNADEVVNRLILYALENF</sequence>
<feature type="domain" description="Nucleoside phosphorylase" evidence="1">
    <location>
        <begin position="29"/>
        <end position="276"/>
    </location>
</feature>
<organism evidence="2 3">
    <name type="scientific">Lunatimonas lonarensis</name>
    <dbReference type="NCBI Taxonomy" id="1232681"/>
    <lineage>
        <taxon>Bacteria</taxon>
        <taxon>Pseudomonadati</taxon>
        <taxon>Bacteroidota</taxon>
        <taxon>Cytophagia</taxon>
        <taxon>Cytophagales</taxon>
        <taxon>Cyclobacteriaceae</taxon>
    </lineage>
</organism>
<protein>
    <submittedName>
        <fullName evidence="2">Purine nucleoside phosphorylase</fullName>
        <ecNumber evidence="2">2.4.2.1</ecNumber>
    </submittedName>
</protein>
<dbReference type="Pfam" id="PF01048">
    <property type="entry name" value="PNP_UDP_1"/>
    <property type="match status" value="1"/>
</dbReference>
<evidence type="ECO:0000313" key="2">
    <source>
        <dbReference type="EMBL" id="EON77254.1"/>
    </source>
</evidence>
<dbReference type="InterPro" id="IPR035994">
    <property type="entry name" value="Nucleoside_phosphorylase_sf"/>
</dbReference>
<dbReference type="InterPro" id="IPR000845">
    <property type="entry name" value="Nucleoside_phosphorylase_d"/>
</dbReference>